<evidence type="ECO:0000313" key="2">
    <source>
        <dbReference type="EMBL" id="KAJ8430922.1"/>
    </source>
</evidence>
<keyword evidence="3" id="KW-1185">Reference proteome</keyword>
<feature type="compositionally biased region" description="Low complexity" evidence="1">
    <location>
        <begin position="48"/>
        <end position="60"/>
    </location>
</feature>
<name>A0A9Q1JU55_9CARY</name>
<proteinExistence type="predicted"/>
<organism evidence="2 3">
    <name type="scientific">Carnegiea gigantea</name>
    <dbReference type="NCBI Taxonomy" id="171969"/>
    <lineage>
        <taxon>Eukaryota</taxon>
        <taxon>Viridiplantae</taxon>
        <taxon>Streptophyta</taxon>
        <taxon>Embryophyta</taxon>
        <taxon>Tracheophyta</taxon>
        <taxon>Spermatophyta</taxon>
        <taxon>Magnoliopsida</taxon>
        <taxon>eudicotyledons</taxon>
        <taxon>Gunneridae</taxon>
        <taxon>Pentapetalae</taxon>
        <taxon>Caryophyllales</taxon>
        <taxon>Cactineae</taxon>
        <taxon>Cactaceae</taxon>
        <taxon>Cactoideae</taxon>
        <taxon>Echinocereeae</taxon>
        <taxon>Carnegiea</taxon>
    </lineage>
</organism>
<gene>
    <name evidence="2" type="ORF">Cgig2_033550</name>
</gene>
<evidence type="ECO:0000313" key="3">
    <source>
        <dbReference type="Proteomes" id="UP001153076"/>
    </source>
</evidence>
<feature type="region of interest" description="Disordered" evidence="1">
    <location>
        <begin position="1"/>
        <end position="60"/>
    </location>
</feature>
<sequence length="289" mass="31286">MIKRSECSFINKKSTTLYNQNRNKKQNKHKQNKTKEGEEKARGGGYTSGSPPSSYSSSSEAPASASRVILKLIGQGQRDLIEVPEGVGAALLVALLLSLDRISRSLLQLTLQPFLLGFTGVQICLQSFAATLIPRDEPLQLPALRNDPHPSSKDLDRGYFFLGHLGGIRSPRSCQVPGLNYVLDKRELGDRLAEGRGVSGEGPLAAWVAAPVAWEGVRCSCLAGVYSPDDRLPDRCRADRSALASPTCDRASTMASPCCSSVHYLFRTGRLTAGFFSQGMRQGACKKKA</sequence>
<dbReference type="AlphaFoldDB" id="A0A9Q1JU55"/>
<evidence type="ECO:0000256" key="1">
    <source>
        <dbReference type="SAM" id="MobiDB-lite"/>
    </source>
</evidence>
<dbReference type="Proteomes" id="UP001153076">
    <property type="component" value="Unassembled WGS sequence"/>
</dbReference>
<accession>A0A9Q1JU55</accession>
<comment type="caution">
    <text evidence="2">The sequence shown here is derived from an EMBL/GenBank/DDBJ whole genome shotgun (WGS) entry which is preliminary data.</text>
</comment>
<protein>
    <submittedName>
        <fullName evidence="2">Uncharacterized protein</fullName>
    </submittedName>
</protein>
<reference evidence="2" key="1">
    <citation type="submission" date="2022-04" db="EMBL/GenBank/DDBJ databases">
        <title>Carnegiea gigantea Genome sequencing and assembly v2.</title>
        <authorList>
            <person name="Copetti D."/>
            <person name="Sanderson M.J."/>
            <person name="Burquez A."/>
            <person name="Wojciechowski M.F."/>
        </authorList>
    </citation>
    <scope>NUCLEOTIDE SEQUENCE</scope>
    <source>
        <strain evidence="2">SGP5-SGP5p</strain>
        <tissue evidence="2">Aerial part</tissue>
    </source>
</reference>
<feature type="compositionally biased region" description="Basic residues" evidence="1">
    <location>
        <begin position="22"/>
        <end position="32"/>
    </location>
</feature>
<feature type="compositionally biased region" description="Basic and acidic residues" evidence="1">
    <location>
        <begin position="33"/>
        <end position="42"/>
    </location>
</feature>
<dbReference type="EMBL" id="JAKOGI010000740">
    <property type="protein sequence ID" value="KAJ8430922.1"/>
    <property type="molecule type" value="Genomic_DNA"/>
</dbReference>